<organism evidence="3 4">
    <name type="scientific">Sphingomonas caseinilyticus</name>
    <dbReference type="NCBI Taxonomy" id="2908205"/>
    <lineage>
        <taxon>Bacteria</taxon>
        <taxon>Pseudomonadati</taxon>
        <taxon>Pseudomonadota</taxon>
        <taxon>Alphaproteobacteria</taxon>
        <taxon>Sphingomonadales</taxon>
        <taxon>Sphingomonadaceae</taxon>
        <taxon>Sphingomonas</taxon>
    </lineage>
</organism>
<sequence>MGVLKNSLPNLLSDPSGSRRSSAKLAKKECNTMENEDEAGGGREPAKRSNPDRSNWKNPDALDPLSFPHLVRNGQRPLTIENLKHLLTEYGIRVRYDVIRKRLHVKSERFEQGLVDNADSAAVAQILSLAALNGLPRGDLELFLDTIANGEPYNAIEEWILSKPWDGKNRLPEIYATLELAEHGCRHLKEILVRKWLLSAVAAALVPGFRSRGVLTLQGPQGIGKTSWFRALVPPELQSWAIKIDHHMDAHDKDSILGAISCWICEIGELDSAMKRDVARIKGVLTRESDKVRRPYARTESEIPRRTVFGATVNHANFLSDDTGNSRFWVLPVINVDHGHTVDTQQLFAQLAEELHAGAEWWLDDHEEASLDYENRAHRTVSAVADLVLDALDLDRARDGNLPAMIPRQLLVVLGVERPTNTECKECAAVLRDYLGAPKRIQGRDKWRIPLKSQFRNQFNPAEFDEPE</sequence>
<protein>
    <submittedName>
        <fullName evidence="3">Virulence-associated E family protein</fullName>
    </submittedName>
</protein>
<evidence type="ECO:0000259" key="2">
    <source>
        <dbReference type="Pfam" id="PF05272"/>
    </source>
</evidence>
<dbReference type="EMBL" id="JAMGBA010000002">
    <property type="protein sequence ID" value="MCL6699090.1"/>
    <property type="molecule type" value="Genomic_DNA"/>
</dbReference>
<feature type="domain" description="Virulence-associated protein E-like" evidence="2">
    <location>
        <begin position="163"/>
        <end position="379"/>
    </location>
</feature>
<evidence type="ECO:0000256" key="1">
    <source>
        <dbReference type="SAM" id="MobiDB-lite"/>
    </source>
</evidence>
<feature type="compositionally biased region" description="Polar residues" evidence="1">
    <location>
        <begin position="7"/>
        <end position="20"/>
    </location>
</feature>
<dbReference type="RefSeq" id="WP_249904460.1">
    <property type="nucleotide sequence ID" value="NZ_JAMGBA010000002.1"/>
</dbReference>
<dbReference type="Proteomes" id="UP001203410">
    <property type="component" value="Unassembled WGS sequence"/>
</dbReference>
<comment type="caution">
    <text evidence="3">The sequence shown here is derived from an EMBL/GenBank/DDBJ whole genome shotgun (WGS) entry which is preliminary data.</text>
</comment>
<dbReference type="Pfam" id="PF05272">
    <property type="entry name" value="VapE-like_dom"/>
    <property type="match status" value="1"/>
</dbReference>
<dbReference type="PANTHER" id="PTHR34985:SF1">
    <property type="entry name" value="SLR0554 PROTEIN"/>
    <property type="match status" value="1"/>
</dbReference>
<keyword evidence="4" id="KW-1185">Reference proteome</keyword>
<evidence type="ECO:0000313" key="3">
    <source>
        <dbReference type="EMBL" id="MCL6699090.1"/>
    </source>
</evidence>
<gene>
    <name evidence="3" type="ORF">LZ496_09895</name>
</gene>
<reference evidence="3 4" key="1">
    <citation type="submission" date="2022-05" db="EMBL/GenBank/DDBJ databases">
        <authorList>
            <person name="Jo J.-H."/>
            <person name="Im W.-T."/>
        </authorList>
    </citation>
    <scope>NUCLEOTIDE SEQUENCE [LARGE SCALE GENOMIC DNA]</scope>
    <source>
        <strain evidence="3 4">NSE70-1</strain>
    </source>
</reference>
<dbReference type="InterPro" id="IPR007936">
    <property type="entry name" value="VapE-like_dom"/>
</dbReference>
<feature type="region of interest" description="Disordered" evidence="1">
    <location>
        <begin position="1"/>
        <end position="61"/>
    </location>
</feature>
<evidence type="ECO:0000313" key="4">
    <source>
        <dbReference type="Proteomes" id="UP001203410"/>
    </source>
</evidence>
<name>A0ABT0RWK7_9SPHN</name>
<proteinExistence type="predicted"/>
<accession>A0ABT0RWK7</accession>
<feature type="compositionally biased region" description="Basic and acidic residues" evidence="1">
    <location>
        <begin position="40"/>
        <end position="55"/>
    </location>
</feature>
<dbReference type="PANTHER" id="PTHR34985">
    <property type="entry name" value="SLR0554 PROTEIN"/>
    <property type="match status" value="1"/>
</dbReference>